<dbReference type="AlphaFoldDB" id="A0AAT9H2A4"/>
<protein>
    <recommendedName>
        <fullName evidence="2">Lipoprotein</fullName>
    </recommendedName>
</protein>
<evidence type="ECO:0008006" key="2">
    <source>
        <dbReference type="Google" id="ProtNLM"/>
    </source>
</evidence>
<name>A0AAT9H2A4_9FLAO</name>
<sequence length="458" mass="51592">MIKKLFLVSLVASQLMVSCSSEDSKEEPTKEQTLAEQIENLSKQPYSKLTPAEQKVKLEAEANEMLLQLDKSKGSGAIEAIQNLGRLLGLRKVDIFNGKNDNTIEDILNVSGVYGIYTWDNTAKIWVKTASTTELKFVFPAKASQTANNAIFSAKSTSSDIKVKKIDTYGNWTYDPNKQQYIQNPSVYDYFFLPATADATLTIDNATAATFTQTAKYSNKKEIPDEFAYKMTLSDGYAWEMSGKKALESSSKATFTFNGKTLVDFNAGSTANIDGLLENDKLVQYRGKANGVIKLMDNFIIVANMDLATEAADDIALDKSIVRPSYLTDNTNPKNDYKAYYTALNAYEKKYSEGLVALFNKNRKLILVSKKDGTKIADIIQRSEARGNYTFNLPVWNEQNKYWSWNTAQGESFSQPYMEEIYYLKFSDNTEVEMSTYFSEGFTALETKFENFVKAFKR</sequence>
<accession>A0AAT9H2A4</accession>
<dbReference type="EMBL" id="AP031573">
    <property type="protein sequence ID" value="BFM43622.1"/>
    <property type="molecule type" value="Genomic_DNA"/>
</dbReference>
<reference evidence="1" key="1">
    <citation type="submission" date="2024-05" db="EMBL/GenBank/DDBJ databases">
        <title>Whole-Genome Sequence of CFS9, a Potential Fish Probiotic Isolated from the Body Surface of Silurus asotus.</title>
        <authorList>
            <person name="Kojima M."/>
            <person name="Tobioka K."/>
            <person name="Yokota K."/>
            <person name="Nakatani H."/>
            <person name="Hori K."/>
            <person name="Tamaru Y."/>
            <person name="Okazaki F."/>
        </authorList>
    </citation>
    <scope>NUCLEOTIDE SEQUENCE</scope>
    <source>
        <strain evidence="1">CFS9</strain>
    </source>
</reference>
<organism evidence="1">
    <name type="scientific">Flavobacterium sp. CFS9</name>
    <dbReference type="NCBI Taxonomy" id="3143118"/>
    <lineage>
        <taxon>Bacteria</taxon>
        <taxon>Pseudomonadati</taxon>
        <taxon>Bacteroidota</taxon>
        <taxon>Flavobacteriia</taxon>
        <taxon>Flavobacteriales</taxon>
        <taxon>Flavobacteriaceae</taxon>
        <taxon>Flavobacterium</taxon>
    </lineage>
</organism>
<dbReference type="PROSITE" id="PS51257">
    <property type="entry name" value="PROKAR_LIPOPROTEIN"/>
    <property type="match status" value="1"/>
</dbReference>
<evidence type="ECO:0000313" key="1">
    <source>
        <dbReference type="EMBL" id="BFM43622.1"/>
    </source>
</evidence>
<gene>
    <name evidence="1" type="ORF">CFS9_22630</name>
</gene>
<dbReference type="RefSeq" id="WP_369614813.1">
    <property type="nucleotide sequence ID" value="NZ_AP031573.1"/>
</dbReference>
<proteinExistence type="predicted"/>